<dbReference type="AlphaFoldDB" id="A0A518HJA5"/>
<evidence type="ECO:0000313" key="1">
    <source>
        <dbReference type="EMBL" id="QDV40935.1"/>
    </source>
</evidence>
<dbReference type="EMBL" id="CP037423">
    <property type="protein sequence ID" value="QDV40935.1"/>
    <property type="molecule type" value="Genomic_DNA"/>
</dbReference>
<organism evidence="1 2">
    <name type="scientific">Stieleria neptunia</name>
    <dbReference type="NCBI Taxonomy" id="2527979"/>
    <lineage>
        <taxon>Bacteria</taxon>
        <taxon>Pseudomonadati</taxon>
        <taxon>Planctomycetota</taxon>
        <taxon>Planctomycetia</taxon>
        <taxon>Pirellulales</taxon>
        <taxon>Pirellulaceae</taxon>
        <taxon>Stieleria</taxon>
    </lineage>
</organism>
<dbReference type="RefSeq" id="WP_145384729.1">
    <property type="nucleotide sequence ID" value="NZ_CP037423.1"/>
</dbReference>
<dbReference type="Proteomes" id="UP000319004">
    <property type="component" value="Chromosome"/>
</dbReference>
<accession>A0A518HJA5</accession>
<dbReference type="KEGG" id="snep:Enr13x_07730"/>
<protein>
    <submittedName>
        <fullName evidence="1">Uncharacterized protein</fullName>
    </submittedName>
</protein>
<gene>
    <name evidence="1" type="ORF">Enr13x_07730</name>
</gene>
<keyword evidence="2" id="KW-1185">Reference proteome</keyword>
<proteinExistence type="predicted"/>
<evidence type="ECO:0000313" key="2">
    <source>
        <dbReference type="Proteomes" id="UP000319004"/>
    </source>
</evidence>
<sequence>MWLVINQVGPFAAIFWGAVRGLGITDVRSRDDARKLADAVEAMLQSQAVAKGRRPMRLEG</sequence>
<reference evidence="1 2" key="1">
    <citation type="submission" date="2019-03" db="EMBL/GenBank/DDBJ databases">
        <title>Deep-cultivation of Planctomycetes and their phenomic and genomic characterization uncovers novel biology.</title>
        <authorList>
            <person name="Wiegand S."/>
            <person name="Jogler M."/>
            <person name="Boedeker C."/>
            <person name="Pinto D."/>
            <person name="Vollmers J."/>
            <person name="Rivas-Marin E."/>
            <person name="Kohn T."/>
            <person name="Peeters S.H."/>
            <person name="Heuer A."/>
            <person name="Rast P."/>
            <person name="Oberbeckmann S."/>
            <person name="Bunk B."/>
            <person name="Jeske O."/>
            <person name="Meyerdierks A."/>
            <person name="Storesund J.E."/>
            <person name="Kallscheuer N."/>
            <person name="Luecker S."/>
            <person name="Lage O.M."/>
            <person name="Pohl T."/>
            <person name="Merkel B.J."/>
            <person name="Hornburger P."/>
            <person name="Mueller R.-W."/>
            <person name="Bruemmer F."/>
            <person name="Labrenz M."/>
            <person name="Spormann A.M."/>
            <person name="Op den Camp H."/>
            <person name="Overmann J."/>
            <person name="Amann R."/>
            <person name="Jetten M.S.M."/>
            <person name="Mascher T."/>
            <person name="Medema M.H."/>
            <person name="Devos D.P."/>
            <person name="Kaster A.-K."/>
            <person name="Ovreas L."/>
            <person name="Rohde M."/>
            <person name="Galperin M.Y."/>
            <person name="Jogler C."/>
        </authorList>
    </citation>
    <scope>NUCLEOTIDE SEQUENCE [LARGE SCALE GENOMIC DNA]</scope>
    <source>
        <strain evidence="1 2">Enr13</strain>
    </source>
</reference>
<name>A0A518HJA5_9BACT</name>